<comment type="caution">
    <text evidence="1">The sequence shown here is derived from an EMBL/GenBank/DDBJ whole genome shotgun (WGS) entry which is preliminary data.</text>
</comment>
<evidence type="ECO:0000313" key="2">
    <source>
        <dbReference type="Proteomes" id="UP001516023"/>
    </source>
</evidence>
<organism evidence="1 2">
    <name type="scientific">Cyclotella cryptica</name>
    <dbReference type="NCBI Taxonomy" id="29204"/>
    <lineage>
        <taxon>Eukaryota</taxon>
        <taxon>Sar</taxon>
        <taxon>Stramenopiles</taxon>
        <taxon>Ochrophyta</taxon>
        <taxon>Bacillariophyta</taxon>
        <taxon>Coscinodiscophyceae</taxon>
        <taxon>Thalassiosirophycidae</taxon>
        <taxon>Stephanodiscales</taxon>
        <taxon>Stephanodiscaceae</taxon>
        <taxon>Cyclotella</taxon>
    </lineage>
</organism>
<accession>A0ABD3P017</accession>
<gene>
    <name evidence="1" type="ORF">HJC23_006719</name>
</gene>
<dbReference type="EMBL" id="JABMIG020000338">
    <property type="protein sequence ID" value="KAL3780781.1"/>
    <property type="molecule type" value="Genomic_DNA"/>
</dbReference>
<dbReference type="PANTHER" id="PTHR47682">
    <property type="entry name" value="TETRATRICOPEPTIDE REPEAT (TPR)-CONTAINING PROTEIN"/>
    <property type="match status" value="1"/>
</dbReference>
<dbReference type="InterPro" id="IPR011990">
    <property type="entry name" value="TPR-like_helical_dom_sf"/>
</dbReference>
<keyword evidence="2" id="KW-1185">Reference proteome</keyword>
<sequence>MFHFLAPNPLIRAITTILLASTGNNDTATSPSLAPTKVLRVCTSPGCRDDGALSTLGRLTALAPPRIRVAKGGCVSLCGSGPVVEVCDKLDDVNSMKRKRVKGEAIIGLLDELADSNDSDSEQLLFTSYMRDRLVEGYEFFLQANDAYDSKQYQSAVDLYEEAVQNGRKPAIILQEAREKYGVTHEQESGFPEGLLWLVQAFRNSCRARLALGDVDGARRDAFAATVFSQNTDAASQECLADVCKESGDALGELQAVKASMELYERLEEKYSQPLPGKDAVARAEAAKIRSDAASKKRELGFRLAKLERQLKHS</sequence>
<proteinExistence type="predicted"/>
<reference evidence="1 2" key="1">
    <citation type="journal article" date="2020" name="G3 (Bethesda)">
        <title>Improved Reference Genome for Cyclotella cryptica CCMP332, a Model for Cell Wall Morphogenesis, Salinity Adaptation, and Lipid Production in Diatoms (Bacillariophyta).</title>
        <authorList>
            <person name="Roberts W.R."/>
            <person name="Downey K.M."/>
            <person name="Ruck E.C."/>
            <person name="Traller J.C."/>
            <person name="Alverson A.J."/>
        </authorList>
    </citation>
    <scope>NUCLEOTIDE SEQUENCE [LARGE SCALE GENOMIC DNA]</scope>
    <source>
        <strain evidence="1 2">CCMP332</strain>
    </source>
</reference>
<dbReference type="Proteomes" id="UP001516023">
    <property type="component" value="Unassembled WGS sequence"/>
</dbReference>
<dbReference type="AlphaFoldDB" id="A0ABD3P017"/>
<dbReference type="PANTHER" id="PTHR47682:SF1">
    <property type="entry name" value="TETRATRICOPEPTIDE REPEAT (TPR)-CONTAINING PROTEIN"/>
    <property type="match status" value="1"/>
</dbReference>
<dbReference type="CDD" id="cd02980">
    <property type="entry name" value="TRX_Fd_family"/>
    <property type="match status" value="1"/>
</dbReference>
<protein>
    <submittedName>
        <fullName evidence="1">Uncharacterized protein</fullName>
    </submittedName>
</protein>
<dbReference type="InterPro" id="IPR036249">
    <property type="entry name" value="Thioredoxin-like_sf"/>
</dbReference>
<name>A0ABD3P017_9STRA</name>
<evidence type="ECO:0000313" key="1">
    <source>
        <dbReference type="EMBL" id="KAL3780781.1"/>
    </source>
</evidence>
<dbReference type="SUPFAM" id="SSF52833">
    <property type="entry name" value="Thioredoxin-like"/>
    <property type="match status" value="1"/>
</dbReference>
<dbReference type="SUPFAM" id="SSF48452">
    <property type="entry name" value="TPR-like"/>
    <property type="match status" value="1"/>
</dbReference>
<dbReference type="Gene3D" id="1.25.40.10">
    <property type="entry name" value="Tetratricopeptide repeat domain"/>
    <property type="match status" value="1"/>
</dbReference>